<sequence>MIKICSYSHIGFNVKNMEKMLEFYCSKLGMREKFTLTTDDILDFSRYEESQGIVPSPHSKVYIESAKAHPGRPLITYVEMATNQFLEFFYCYEDLKDCPEMSRYYGYQHLAIQVENLEDTWETIIKNGIVPDSPINMGPDFTKQFWVHDPEGNRIEFMEYTSRSFQVLGHRRDGAQDFC</sequence>
<keyword evidence="2" id="KW-0456">Lyase</keyword>
<dbReference type="Gene3D" id="3.10.180.10">
    <property type="entry name" value="2,3-Dihydroxybiphenyl 1,2-Dioxygenase, domain 1"/>
    <property type="match status" value="1"/>
</dbReference>
<dbReference type="AlphaFoldDB" id="A0A7W8HA32"/>
<dbReference type="GO" id="GO:0051213">
    <property type="term" value="F:dioxygenase activity"/>
    <property type="evidence" value="ECO:0007669"/>
    <property type="project" value="UniProtKB-KW"/>
</dbReference>
<protein>
    <submittedName>
        <fullName evidence="2">Catechol 2,3-dioxygenase-like lactoylglutathione lyase family enzyme</fullName>
    </submittedName>
</protein>
<keyword evidence="2" id="KW-0223">Dioxygenase</keyword>
<comment type="caution">
    <text evidence="2">The sequence shown here is derived from an EMBL/GenBank/DDBJ whole genome shotgun (WGS) entry which is preliminary data.</text>
</comment>
<dbReference type="InterPro" id="IPR004360">
    <property type="entry name" value="Glyas_Fos-R_dOase_dom"/>
</dbReference>
<organism evidence="2 3">
    <name type="scientific">Catenibacillus scindens</name>
    <dbReference type="NCBI Taxonomy" id="673271"/>
    <lineage>
        <taxon>Bacteria</taxon>
        <taxon>Bacillati</taxon>
        <taxon>Bacillota</taxon>
        <taxon>Clostridia</taxon>
        <taxon>Lachnospirales</taxon>
        <taxon>Lachnospiraceae</taxon>
        <taxon>Catenibacillus</taxon>
    </lineage>
</organism>
<name>A0A7W8HA32_9FIRM</name>
<dbReference type="CDD" id="cd06587">
    <property type="entry name" value="VOC"/>
    <property type="match status" value="1"/>
</dbReference>
<dbReference type="PROSITE" id="PS51819">
    <property type="entry name" value="VOC"/>
    <property type="match status" value="1"/>
</dbReference>
<dbReference type="InterPro" id="IPR037523">
    <property type="entry name" value="VOC_core"/>
</dbReference>
<proteinExistence type="predicted"/>
<accession>A0A7W8HA32</accession>
<gene>
    <name evidence="2" type="ORF">HNP82_001809</name>
</gene>
<dbReference type="RefSeq" id="WP_183773516.1">
    <property type="nucleotide sequence ID" value="NZ_JACHFW010000006.1"/>
</dbReference>
<dbReference type="SUPFAM" id="SSF54593">
    <property type="entry name" value="Glyoxalase/Bleomycin resistance protein/Dihydroxybiphenyl dioxygenase"/>
    <property type="match status" value="1"/>
</dbReference>
<feature type="domain" description="VOC" evidence="1">
    <location>
        <begin position="6"/>
        <end position="160"/>
    </location>
</feature>
<dbReference type="GO" id="GO:0016829">
    <property type="term" value="F:lyase activity"/>
    <property type="evidence" value="ECO:0007669"/>
    <property type="project" value="UniProtKB-KW"/>
</dbReference>
<dbReference type="Pfam" id="PF00903">
    <property type="entry name" value="Glyoxalase"/>
    <property type="match status" value="1"/>
</dbReference>
<dbReference type="Proteomes" id="UP000543642">
    <property type="component" value="Unassembled WGS sequence"/>
</dbReference>
<keyword evidence="3" id="KW-1185">Reference proteome</keyword>
<dbReference type="EMBL" id="JACHFW010000006">
    <property type="protein sequence ID" value="MBB5264681.1"/>
    <property type="molecule type" value="Genomic_DNA"/>
</dbReference>
<evidence type="ECO:0000313" key="3">
    <source>
        <dbReference type="Proteomes" id="UP000543642"/>
    </source>
</evidence>
<evidence type="ECO:0000313" key="2">
    <source>
        <dbReference type="EMBL" id="MBB5264681.1"/>
    </source>
</evidence>
<dbReference type="InterPro" id="IPR029068">
    <property type="entry name" value="Glyas_Bleomycin-R_OHBP_Dase"/>
</dbReference>
<evidence type="ECO:0000259" key="1">
    <source>
        <dbReference type="PROSITE" id="PS51819"/>
    </source>
</evidence>
<reference evidence="2 3" key="1">
    <citation type="submission" date="2020-08" db="EMBL/GenBank/DDBJ databases">
        <title>Genomic Encyclopedia of Type Strains, Phase IV (KMG-IV): sequencing the most valuable type-strain genomes for metagenomic binning, comparative biology and taxonomic classification.</title>
        <authorList>
            <person name="Goeker M."/>
        </authorList>
    </citation>
    <scope>NUCLEOTIDE SEQUENCE [LARGE SCALE GENOMIC DNA]</scope>
    <source>
        <strain evidence="2 3">DSM 106146</strain>
    </source>
</reference>
<keyword evidence="2" id="KW-0560">Oxidoreductase</keyword>